<evidence type="ECO:0000256" key="1">
    <source>
        <dbReference type="SAM" id="SignalP"/>
    </source>
</evidence>
<evidence type="ECO:0008006" key="4">
    <source>
        <dbReference type="Google" id="ProtNLM"/>
    </source>
</evidence>
<dbReference type="NCBIfam" id="NF041384">
    <property type="entry name" value="YHS_seleno_dom"/>
    <property type="match status" value="1"/>
</dbReference>
<evidence type="ECO:0000313" key="2">
    <source>
        <dbReference type="EMBL" id="NDV44661.1"/>
    </source>
</evidence>
<dbReference type="EMBL" id="JAAAMI010000008">
    <property type="protein sequence ID" value="NDV44661.1"/>
    <property type="molecule type" value="Genomic_DNA"/>
</dbReference>
<name>A0A6I5L4P8_9FLAO</name>
<proteinExistence type="predicted"/>
<gene>
    <name evidence="2" type="ORF">GTK07_15130</name>
</gene>
<comment type="caution">
    <text evidence="2">The sequence shown here is derived from an EMBL/GenBank/DDBJ whole genome shotgun (WGS) entry which is preliminary data.</text>
</comment>
<feature type="signal peptide" evidence="1">
    <location>
        <begin position="1"/>
        <end position="20"/>
    </location>
</feature>
<keyword evidence="3" id="KW-1185">Reference proteome</keyword>
<evidence type="ECO:0000313" key="3">
    <source>
        <dbReference type="Proteomes" id="UP000468707"/>
    </source>
</evidence>
<accession>A0A6I5L4P8</accession>
<feature type="chain" id="PRO_5026200127" description="YHS domain-containing protein" evidence="1">
    <location>
        <begin position="21"/>
        <end position="150"/>
    </location>
</feature>
<dbReference type="Proteomes" id="UP000468707">
    <property type="component" value="Unassembled WGS sequence"/>
</dbReference>
<reference evidence="2 3" key="1">
    <citation type="submission" date="2020-01" db="EMBL/GenBank/DDBJ databases">
        <title>Muricauda sediminis sp.nov. 40Bstr401.</title>
        <authorList>
            <person name="Xue Z."/>
            <person name="Zhu S."/>
            <person name="Ren N."/>
            <person name="Chen T."/>
            <person name="Chen X."/>
            <person name="Chen J."/>
            <person name="Yang J."/>
        </authorList>
    </citation>
    <scope>NUCLEOTIDE SEQUENCE [LARGE SCALE GENOMIC DNA]</scope>
    <source>
        <strain evidence="2 3">40Bstr401</strain>
    </source>
</reference>
<protein>
    <recommendedName>
        <fullName evidence="4">YHS domain-containing protein</fullName>
    </recommendedName>
</protein>
<keyword evidence="1" id="KW-0732">Signal</keyword>
<sequence length="150" mass="16758">MGKRKLILALFLAIGVLAQAQSIDYNTKKGYAANGYDVVSYFDGKAMEGLKEFTTTYDGVNYKFANASNLEKFKADAKAFLPEYGGYCAYAVAVSGKKVSVNPKTFEVRDGKLYLFYNSGNTNTLELWLKESPENLQNEADTNWQKIKNN</sequence>
<organism evidence="2 3">
    <name type="scientific">Flagellimonas sediminis</name>
    <dbReference type="NCBI Taxonomy" id="2696468"/>
    <lineage>
        <taxon>Bacteria</taxon>
        <taxon>Pseudomonadati</taxon>
        <taxon>Bacteroidota</taxon>
        <taxon>Flavobacteriia</taxon>
        <taxon>Flavobacteriales</taxon>
        <taxon>Flavobacteriaceae</taxon>
        <taxon>Flagellimonas</taxon>
    </lineage>
</organism>
<dbReference type="RefSeq" id="WP_163636084.1">
    <property type="nucleotide sequence ID" value="NZ_JAAAMI010000008.1"/>
</dbReference>
<dbReference type="AlphaFoldDB" id="A0A6I5L4P8"/>